<accession>A0A2T3A5S8</accession>
<proteinExistence type="predicted"/>
<dbReference type="InParanoid" id="A0A2T3A5S8"/>
<keyword evidence="2" id="KW-1185">Reference proteome</keyword>
<protein>
    <recommendedName>
        <fullName evidence="3">F-box domain-containing protein</fullName>
    </recommendedName>
</protein>
<evidence type="ECO:0000313" key="1">
    <source>
        <dbReference type="EMBL" id="PSR83394.1"/>
    </source>
</evidence>
<sequence length="353" mass="40746">MRLPVELQLKVLEYTDVVTPLNRVSWSAEDGCAAYRYEKYLCVAHHEGSPYSPNCHPRAHRDCTDMDACTKCPHVLPDSAQLQENRGIRACHLCTHYACQFMDCFRKSEPDGSDAPSFCMVEEAGYSANCQCWRPPTDLFLVSKEFACQAQRIWFSQNDFRVAGGLDFALSLRLEPSLVFMRNIFVVFEIHTLEDLQEAVRWRRGAEMLMDRGLLNPSFVEVSLIVTELQPVWTDLLWPNDYRDVSDMELYTNEDSIGIVRDVVNKVWPMRNSSRIKCLKANIILDELSARTTVTYSLRDQSRRNHALRFGQGPRIPPAFERQRIIHGLRLGELMEDGEGQGEMTEEFRIYFD</sequence>
<dbReference type="Proteomes" id="UP000241462">
    <property type="component" value="Unassembled WGS sequence"/>
</dbReference>
<name>A0A2T3A5S8_9PEZI</name>
<evidence type="ECO:0008006" key="3">
    <source>
        <dbReference type="Google" id="ProtNLM"/>
    </source>
</evidence>
<organism evidence="1 2">
    <name type="scientific">Coniella lustricola</name>
    <dbReference type="NCBI Taxonomy" id="2025994"/>
    <lineage>
        <taxon>Eukaryota</taxon>
        <taxon>Fungi</taxon>
        <taxon>Dikarya</taxon>
        <taxon>Ascomycota</taxon>
        <taxon>Pezizomycotina</taxon>
        <taxon>Sordariomycetes</taxon>
        <taxon>Sordariomycetidae</taxon>
        <taxon>Diaporthales</taxon>
        <taxon>Schizoparmaceae</taxon>
        <taxon>Coniella</taxon>
    </lineage>
</organism>
<dbReference type="EMBL" id="KZ678460">
    <property type="protein sequence ID" value="PSR83394.1"/>
    <property type="molecule type" value="Genomic_DNA"/>
</dbReference>
<gene>
    <name evidence="1" type="ORF">BD289DRAFT_435869</name>
</gene>
<dbReference type="OrthoDB" id="2099276at2759"/>
<evidence type="ECO:0000313" key="2">
    <source>
        <dbReference type="Proteomes" id="UP000241462"/>
    </source>
</evidence>
<reference evidence="1 2" key="1">
    <citation type="journal article" date="2018" name="Mycol. Prog.">
        <title>Coniella lustricola, a new species from submerged detritus.</title>
        <authorList>
            <person name="Raudabaugh D.B."/>
            <person name="Iturriaga T."/>
            <person name="Carver A."/>
            <person name="Mondo S."/>
            <person name="Pangilinan J."/>
            <person name="Lipzen A."/>
            <person name="He G."/>
            <person name="Amirebrahimi M."/>
            <person name="Grigoriev I.V."/>
            <person name="Miller A.N."/>
        </authorList>
    </citation>
    <scope>NUCLEOTIDE SEQUENCE [LARGE SCALE GENOMIC DNA]</scope>
    <source>
        <strain evidence="1 2">B22-T-1</strain>
    </source>
</reference>
<dbReference type="AlphaFoldDB" id="A0A2T3A5S8"/>